<reference evidence="1" key="1">
    <citation type="submission" date="2014-11" db="EMBL/GenBank/DDBJ databases">
        <authorList>
            <person name="Amaro Gonzalez C."/>
        </authorList>
    </citation>
    <scope>NUCLEOTIDE SEQUENCE</scope>
</reference>
<proteinExistence type="predicted"/>
<protein>
    <submittedName>
        <fullName evidence="1">Uncharacterized protein</fullName>
    </submittedName>
</protein>
<dbReference type="EMBL" id="GBXM01021320">
    <property type="protein sequence ID" value="JAH87257.1"/>
    <property type="molecule type" value="Transcribed_RNA"/>
</dbReference>
<organism evidence="1">
    <name type="scientific">Anguilla anguilla</name>
    <name type="common">European freshwater eel</name>
    <name type="synonym">Muraena anguilla</name>
    <dbReference type="NCBI Taxonomy" id="7936"/>
    <lineage>
        <taxon>Eukaryota</taxon>
        <taxon>Metazoa</taxon>
        <taxon>Chordata</taxon>
        <taxon>Craniata</taxon>
        <taxon>Vertebrata</taxon>
        <taxon>Euteleostomi</taxon>
        <taxon>Actinopterygii</taxon>
        <taxon>Neopterygii</taxon>
        <taxon>Teleostei</taxon>
        <taxon>Anguilliformes</taxon>
        <taxon>Anguillidae</taxon>
        <taxon>Anguilla</taxon>
    </lineage>
</organism>
<dbReference type="AlphaFoldDB" id="A0A0E9WA95"/>
<sequence>MNFTICAGDSQPLVHILKPKGITGTLQTAQYI</sequence>
<reference evidence="1" key="2">
    <citation type="journal article" date="2015" name="Fish Shellfish Immunol.">
        <title>Early steps in the European eel (Anguilla anguilla)-Vibrio vulnificus interaction in the gills: Role of the RtxA13 toxin.</title>
        <authorList>
            <person name="Callol A."/>
            <person name="Pajuelo D."/>
            <person name="Ebbesson L."/>
            <person name="Teles M."/>
            <person name="MacKenzie S."/>
            <person name="Amaro C."/>
        </authorList>
    </citation>
    <scope>NUCLEOTIDE SEQUENCE</scope>
</reference>
<evidence type="ECO:0000313" key="1">
    <source>
        <dbReference type="EMBL" id="JAH87257.1"/>
    </source>
</evidence>
<accession>A0A0E9WA95</accession>
<name>A0A0E9WA95_ANGAN</name>